<proteinExistence type="predicted"/>
<protein>
    <recommendedName>
        <fullName evidence="2">DUF8135 domain-containing protein</fullName>
    </recommendedName>
</protein>
<feature type="compositionally biased region" description="Basic and acidic residues" evidence="1">
    <location>
        <begin position="15"/>
        <end position="28"/>
    </location>
</feature>
<evidence type="ECO:0000313" key="3">
    <source>
        <dbReference type="EMBL" id="GCF12685.1"/>
    </source>
</evidence>
<feature type="compositionally biased region" description="Acidic residues" evidence="1">
    <location>
        <begin position="30"/>
        <end position="46"/>
    </location>
</feature>
<feature type="region of interest" description="Disordered" evidence="1">
    <location>
        <begin position="1"/>
        <end position="147"/>
    </location>
</feature>
<sequence length="235" mass="25607">MSDDERDPFEELDPGDDREGDPFERLGEGPDSEEAPETETDADTSEPPEAPPFGDDAADLTESHQSADDGWSGSESRDTSASETPETDPAGDGADDLLSAVDTEEFRSDSVTETDDAGLGSSTDPEDPFSGMDGPGEDPFGSGESAFERVDVDHIDADKVWAEIAEDGDSEDLSESRYAEVSKHRYCEQCEHFSEPPNARCTNDGTEIMEFLDMETVRLLNCPVVAEQHEIEREQ</sequence>
<feature type="domain" description="DUF8135" evidence="2">
    <location>
        <begin position="180"/>
        <end position="228"/>
    </location>
</feature>
<name>A0A4C2EDV6_9EURY</name>
<evidence type="ECO:0000313" key="4">
    <source>
        <dbReference type="Proteomes" id="UP000304382"/>
    </source>
</evidence>
<dbReference type="RefSeq" id="WP_137682358.1">
    <property type="nucleotide sequence ID" value="NZ_BIXZ01000001.1"/>
</dbReference>
<comment type="caution">
    <text evidence="3">The sequence shown here is derived from an EMBL/GenBank/DDBJ whole genome shotgun (WGS) entry which is preliminary data.</text>
</comment>
<evidence type="ECO:0000256" key="1">
    <source>
        <dbReference type="SAM" id="MobiDB-lite"/>
    </source>
</evidence>
<organism evidence="3 4">
    <name type="scientific">Haloarcula mannanilytica</name>
    <dbReference type="NCBI Taxonomy" id="2509225"/>
    <lineage>
        <taxon>Archaea</taxon>
        <taxon>Methanobacteriati</taxon>
        <taxon>Methanobacteriota</taxon>
        <taxon>Stenosarchaea group</taxon>
        <taxon>Halobacteria</taxon>
        <taxon>Halobacteriales</taxon>
        <taxon>Haloarculaceae</taxon>
        <taxon>Haloarcula</taxon>
    </lineage>
</organism>
<gene>
    <name evidence="3" type="ORF">Harman_06200</name>
</gene>
<reference evidence="3 4" key="1">
    <citation type="submission" date="2019-02" db="EMBL/GenBank/DDBJ databases">
        <title>Haloarcula mannanilyticum sp. nov., a mannan degrading haloarchaeon isolated from commercial salt.</title>
        <authorList>
            <person name="Enomoto S."/>
            <person name="Shimane Y."/>
            <person name="Kamekura M."/>
            <person name="Ito T."/>
            <person name="Moriya O."/>
            <person name="Ihara K."/>
            <person name="Takahashi-Ando N."/>
            <person name="Fukushima Y."/>
            <person name="Yoshida Y."/>
            <person name="Usama R."/>
            <person name="Takai K."/>
            <person name="Minegishi H."/>
        </authorList>
    </citation>
    <scope>NUCLEOTIDE SEQUENCE [LARGE SCALE GENOMIC DNA]</scope>
    <source>
        <strain evidence="3 4">MD130-1</strain>
    </source>
</reference>
<dbReference type="Proteomes" id="UP000304382">
    <property type="component" value="Unassembled WGS sequence"/>
</dbReference>
<dbReference type="InterPro" id="IPR058448">
    <property type="entry name" value="DUF8135"/>
</dbReference>
<feature type="compositionally biased region" description="Acidic residues" evidence="1">
    <location>
        <begin position="1"/>
        <end position="14"/>
    </location>
</feature>
<keyword evidence="4" id="KW-1185">Reference proteome</keyword>
<dbReference type="Pfam" id="PF26456">
    <property type="entry name" value="DUF8135"/>
    <property type="match status" value="1"/>
</dbReference>
<evidence type="ECO:0000259" key="2">
    <source>
        <dbReference type="Pfam" id="PF26456"/>
    </source>
</evidence>
<dbReference type="OrthoDB" id="204982at2157"/>
<dbReference type="EMBL" id="BIXZ01000001">
    <property type="protein sequence ID" value="GCF12685.1"/>
    <property type="molecule type" value="Genomic_DNA"/>
</dbReference>
<dbReference type="AlphaFoldDB" id="A0A4C2EDV6"/>
<accession>A0A4C2EDV6</accession>